<evidence type="ECO:0000313" key="2">
    <source>
        <dbReference type="EMBL" id="MDI6450726.1"/>
    </source>
</evidence>
<name>A0AAW6TYF7_9BACT</name>
<organism evidence="2 3">
    <name type="scientific">Anaerobaca lacustris</name>
    <dbReference type="NCBI Taxonomy" id="3044600"/>
    <lineage>
        <taxon>Bacteria</taxon>
        <taxon>Pseudomonadati</taxon>
        <taxon>Planctomycetota</taxon>
        <taxon>Phycisphaerae</taxon>
        <taxon>Sedimentisphaerales</taxon>
        <taxon>Anaerobacaceae</taxon>
        <taxon>Anaerobaca</taxon>
    </lineage>
</organism>
<feature type="signal peptide" evidence="1">
    <location>
        <begin position="1"/>
        <end position="24"/>
    </location>
</feature>
<dbReference type="AlphaFoldDB" id="A0AAW6TYF7"/>
<dbReference type="RefSeq" id="WP_349246135.1">
    <property type="nucleotide sequence ID" value="NZ_JASCXX010000023.1"/>
</dbReference>
<dbReference type="Pfam" id="PF14100">
    <property type="entry name" value="DUF6807"/>
    <property type="match status" value="1"/>
</dbReference>
<evidence type="ECO:0000313" key="3">
    <source>
        <dbReference type="Proteomes" id="UP001431776"/>
    </source>
</evidence>
<dbReference type="EMBL" id="JASCXX010000023">
    <property type="protein sequence ID" value="MDI6450726.1"/>
    <property type="molecule type" value="Genomic_DNA"/>
</dbReference>
<keyword evidence="3" id="KW-1185">Reference proteome</keyword>
<protein>
    <submittedName>
        <fullName evidence="2">PmoA family protein</fullName>
    </submittedName>
</protein>
<evidence type="ECO:0000256" key="1">
    <source>
        <dbReference type="SAM" id="SignalP"/>
    </source>
</evidence>
<sequence length="335" mass="37569">MFLVRAVLIGTLVVVCGLSPVSVAGEADAPLVRAARDPHTGQVVVTEAGRPVLQYNYLTVQPPAGYVESIAEGNRRYARARSNYIHPLYGPDGEVLTQDWSVDHPHHRGIYWAWPEVDWRGQRGDLHALQTVIARPTANVKLRSGAEHARIEAESLWLWEDQTPIVREVAVICVHRAGAEGRHIDLAFHFEALADDVALARRGTDAYGGLNIRLSPIQQMRLVHHADRAGADPRRAWSDSLGIRQEGNRSVGLAVFEKASNPDYPGDYIEYPDLPWFQPTFPAQGTRYVLTKGKTLTLQYRLWIRPGGQTSETMYTRQWELFNDTPKPTSGRMRP</sequence>
<dbReference type="InterPro" id="IPR029475">
    <property type="entry name" value="DUF6807"/>
</dbReference>
<gene>
    <name evidence="2" type="ORF">QJ522_16830</name>
</gene>
<reference evidence="2" key="1">
    <citation type="submission" date="2023-05" db="EMBL/GenBank/DDBJ databases">
        <title>Anaerotaeda fermentans gen. nov., sp. nov., a novel anaerobic planctomycete of the new family within the order Sedimentisphaerales isolated from Taman Peninsula, Russia.</title>
        <authorList>
            <person name="Khomyakova M.A."/>
            <person name="Merkel A.Y."/>
            <person name="Slobodkin A.I."/>
        </authorList>
    </citation>
    <scope>NUCLEOTIDE SEQUENCE</scope>
    <source>
        <strain evidence="2">M17dextr</strain>
    </source>
</reference>
<proteinExistence type="predicted"/>
<keyword evidence="1" id="KW-0732">Signal</keyword>
<accession>A0AAW6TYF7</accession>
<dbReference type="Proteomes" id="UP001431776">
    <property type="component" value="Unassembled WGS sequence"/>
</dbReference>
<feature type="chain" id="PRO_5043409156" evidence="1">
    <location>
        <begin position="25"/>
        <end position="335"/>
    </location>
</feature>
<comment type="caution">
    <text evidence="2">The sequence shown here is derived from an EMBL/GenBank/DDBJ whole genome shotgun (WGS) entry which is preliminary data.</text>
</comment>